<dbReference type="Pfam" id="PF04153">
    <property type="entry name" value="NOT2_3_5_C"/>
    <property type="match status" value="1"/>
</dbReference>
<gene>
    <name evidence="7" type="primary">LOC108074194</name>
</gene>
<dbReference type="AlphaFoldDB" id="A0A6P4HYX0"/>
<feature type="compositionally biased region" description="Acidic residues" evidence="4">
    <location>
        <begin position="127"/>
        <end position="139"/>
    </location>
</feature>
<feature type="compositionally biased region" description="Basic and acidic residues" evidence="4">
    <location>
        <begin position="9"/>
        <end position="20"/>
    </location>
</feature>
<feature type="compositionally biased region" description="Low complexity" evidence="4">
    <location>
        <begin position="21"/>
        <end position="43"/>
    </location>
</feature>
<feature type="compositionally biased region" description="Acidic residues" evidence="4">
    <location>
        <begin position="106"/>
        <end position="119"/>
    </location>
</feature>
<dbReference type="GO" id="GO:0030015">
    <property type="term" value="C:CCR4-NOT core complex"/>
    <property type="evidence" value="ECO:0007669"/>
    <property type="project" value="InterPro"/>
</dbReference>
<keyword evidence="3" id="KW-0804">Transcription</keyword>
<dbReference type="InterPro" id="IPR038635">
    <property type="entry name" value="CCR4-NOT_su2/3/5_C_sf"/>
</dbReference>
<comment type="similarity">
    <text evidence="1">Belongs to the CNOT2/3/5 family.</text>
</comment>
<dbReference type="OMA" id="EYNYFNM"/>
<evidence type="ECO:0000256" key="1">
    <source>
        <dbReference type="ARBA" id="ARBA00007682"/>
    </source>
</evidence>
<evidence type="ECO:0000256" key="2">
    <source>
        <dbReference type="ARBA" id="ARBA00023015"/>
    </source>
</evidence>
<keyword evidence="2" id="KW-0805">Transcription regulation</keyword>
<accession>A0A6P4HYX0</accession>
<dbReference type="RefSeq" id="XP_017021627.1">
    <property type="nucleotide sequence ID" value="XM_017166138.3"/>
</dbReference>
<dbReference type="GeneID" id="108074194"/>
<dbReference type="OrthoDB" id="25391at2759"/>
<evidence type="ECO:0000256" key="3">
    <source>
        <dbReference type="ARBA" id="ARBA00023163"/>
    </source>
</evidence>
<dbReference type="Gene3D" id="2.30.30.1020">
    <property type="entry name" value="CCR4-NOT complex subunit 2/3/5, C-terminal domain"/>
    <property type="match status" value="1"/>
</dbReference>
<keyword evidence="6" id="KW-1185">Reference proteome</keyword>
<dbReference type="InterPro" id="IPR007282">
    <property type="entry name" value="NOT2/3/5_C"/>
</dbReference>
<feature type="domain" description="NOT2/NOT3/NOT5 C-terminal" evidence="5">
    <location>
        <begin position="313"/>
        <end position="419"/>
    </location>
</feature>
<evidence type="ECO:0000259" key="5">
    <source>
        <dbReference type="Pfam" id="PF04153"/>
    </source>
</evidence>
<dbReference type="InterPro" id="IPR040168">
    <property type="entry name" value="Not2/3/5"/>
</dbReference>
<feature type="region of interest" description="Disordered" evidence="4">
    <location>
        <begin position="1"/>
        <end position="45"/>
    </location>
</feature>
<name>A0A6P4HYX0_DROKI</name>
<evidence type="ECO:0000256" key="4">
    <source>
        <dbReference type="SAM" id="MobiDB-lite"/>
    </source>
</evidence>
<dbReference type="PANTHER" id="PTHR23326">
    <property type="entry name" value="CCR4 NOT-RELATED"/>
    <property type="match status" value="1"/>
</dbReference>
<proteinExistence type="inferred from homology"/>
<dbReference type="GO" id="GO:2000036">
    <property type="term" value="P:regulation of stem cell population maintenance"/>
    <property type="evidence" value="ECO:0007669"/>
    <property type="project" value="UniProtKB-ARBA"/>
</dbReference>
<feature type="region of interest" description="Disordered" evidence="4">
    <location>
        <begin position="105"/>
        <end position="139"/>
    </location>
</feature>
<evidence type="ECO:0000313" key="6">
    <source>
        <dbReference type="Proteomes" id="UP001652661"/>
    </source>
</evidence>
<dbReference type="GO" id="GO:0006355">
    <property type="term" value="P:regulation of DNA-templated transcription"/>
    <property type="evidence" value="ECO:0007669"/>
    <property type="project" value="InterPro"/>
</dbReference>
<reference evidence="7" key="2">
    <citation type="submission" date="2025-08" db="UniProtKB">
        <authorList>
            <consortium name="RefSeq"/>
        </authorList>
    </citation>
    <scope>IDENTIFICATION</scope>
    <source>
        <strain evidence="7">14028-0561.14</strain>
        <tissue evidence="7">Whole fly</tissue>
    </source>
</reference>
<evidence type="ECO:0000313" key="7">
    <source>
        <dbReference type="RefSeq" id="XP_017021627.1"/>
    </source>
</evidence>
<protein>
    <submittedName>
        <fullName evidence="7">Regulator of gene activity</fullName>
    </submittedName>
</protein>
<reference evidence="6" key="1">
    <citation type="submission" date="2025-05" db="UniProtKB">
        <authorList>
            <consortium name="RefSeq"/>
        </authorList>
    </citation>
    <scope>NUCLEOTIDE SEQUENCE [LARGE SCALE GENOMIC DNA]</scope>
    <source>
        <strain evidence="6">14028-0561.14</strain>
    </source>
</reference>
<sequence>MKRQFNPKAPEDQQREKEDSASGSSQSPSNSPNSPESSSQPSNYAILYVDVVKNMTKLAMSQPPPPPPCPPPEFSLFREDFPALPGTRISSVSSSMVPDDWTAMLSDDEGDEGSPECMDELTVSGSSEEDEEEEFQEEEQLPPIIATAPATMGMPIPVAGPFNCSFLPQLFGYLNNPVGFNVSLIFGKQFLHEGVRQRAQLRSLGHQIPSASRSQAPPGFENTQLYARLNMHESGKPCGGVYFEGDSTDTEETCKTDANLVDGCFGMLGLARNLGLMQHNPHLKEQFFGEECDHETEFNCKYQPKHNPIPEWTPPKVPKNYVIAGKIDLQQPKMEQMEVELLFYFFYTFTGDMMQLLAAAELAERSWRYHKVEHLWILRQMDNPNYIYRGFQESGEYNYFNMFKWRILPRYFQLEPEHLERTLSKDELYEEYGYHPQMAR</sequence>
<dbReference type="Proteomes" id="UP001652661">
    <property type="component" value="Chromosome 2L"/>
</dbReference>
<organism evidence="6 7">
    <name type="scientific">Drosophila kikkawai</name>
    <name type="common">Fruit fly</name>
    <dbReference type="NCBI Taxonomy" id="30033"/>
    <lineage>
        <taxon>Eukaryota</taxon>
        <taxon>Metazoa</taxon>
        <taxon>Ecdysozoa</taxon>
        <taxon>Arthropoda</taxon>
        <taxon>Hexapoda</taxon>
        <taxon>Insecta</taxon>
        <taxon>Pterygota</taxon>
        <taxon>Neoptera</taxon>
        <taxon>Endopterygota</taxon>
        <taxon>Diptera</taxon>
        <taxon>Brachycera</taxon>
        <taxon>Muscomorpha</taxon>
        <taxon>Ephydroidea</taxon>
        <taxon>Drosophilidae</taxon>
        <taxon>Drosophila</taxon>
        <taxon>Sophophora</taxon>
    </lineage>
</organism>